<name>A0A2K1ICH0_PHYPA</name>
<evidence type="ECO:0000313" key="1">
    <source>
        <dbReference type="EMBL" id="PNR26956.1"/>
    </source>
</evidence>
<dbReference type="EnsemblPlants" id="Pp3c26_9830V3.1">
    <property type="protein sequence ID" value="PAC:32918061.CDS.1"/>
    <property type="gene ID" value="Pp3c26_9830"/>
</dbReference>
<dbReference type="InParanoid" id="A0A2K1ICH0"/>
<dbReference type="AlphaFoldDB" id="A0A2K1ICH0"/>
<gene>
    <name evidence="1" type="ORF">PHYPA_030437</name>
</gene>
<reference evidence="1 3" key="1">
    <citation type="journal article" date="2008" name="Science">
        <title>The Physcomitrella genome reveals evolutionary insights into the conquest of land by plants.</title>
        <authorList>
            <person name="Rensing S."/>
            <person name="Lang D."/>
            <person name="Zimmer A."/>
            <person name="Terry A."/>
            <person name="Salamov A."/>
            <person name="Shapiro H."/>
            <person name="Nishiyama T."/>
            <person name="Perroud P.-F."/>
            <person name="Lindquist E."/>
            <person name="Kamisugi Y."/>
            <person name="Tanahashi T."/>
            <person name="Sakakibara K."/>
            <person name="Fujita T."/>
            <person name="Oishi K."/>
            <person name="Shin-I T."/>
            <person name="Kuroki Y."/>
            <person name="Toyoda A."/>
            <person name="Suzuki Y."/>
            <person name="Hashimoto A."/>
            <person name="Yamaguchi K."/>
            <person name="Sugano A."/>
            <person name="Kohara Y."/>
            <person name="Fujiyama A."/>
            <person name="Anterola A."/>
            <person name="Aoki S."/>
            <person name="Ashton N."/>
            <person name="Barbazuk W.B."/>
            <person name="Barker E."/>
            <person name="Bennetzen J."/>
            <person name="Bezanilla M."/>
            <person name="Blankenship R."/>
            <person name="Cho S.H."/>
            <person name="Dutcher S."/>
            <person name="Estelle M."/>
            <person name="Fawcett J.A."/>
            <person name="Gundlach H."/>
            <person name="Hanada K."/>
            <person name="Heyl A."/>
            <person name="Hicks K.A."/>
            <person name="Hugh J."/>
            <person name="Lohr M."/>
            <person name="Mayer K."/>
            <person name="Melkozernov A."/>
            <person name="Murata T."/>
            <person name="Nelson D."/>
            <person name="Pils B."/>
            <person name="Prigge M."/>
            <person name="Reiss B."/>
            <person name="Renner T."/>
            <person name="Rombauts S."/>
            <person name="Rushton P."/>
            <person name="Sanderfoot A."/>
            <person name="Schween G."/>
            <person name="Shiu S.-H."/>
            <person name="Stueber K."/>
            <person name="Theodoulou F.L."/>
            <person name="Tu H."/>
            <person name="Van de Peer Y."/>
            <person name="Verrier P.J."/>
            <person name="Waters E."/>
            <person name="Wood A."/>
            <person name="Yang L."/>
            <person name="Cove D."/>
            <person name="Cuming A."/>
            <person name="Hasebe M."/>
            <person name="Lucas S."/>
            <person name="Mishler D.B."/>
            <person name="Reski R."/>
            <person name="Grigoriev I."/>
            <person name="Quatrano R.S."/>
            <person name="Boore J.L."/>
        </authorList>
    </citation>
    <scope>NUCLEOTIDE SEQUENCE [LARGE SCALE GENOMIC DNA]</scope>
    <source>
        <strain evidence="2 3">cv. Gransden 2004</strain>
    </source>
</reference>
<sequence>MKFRDPDTARSLSLSTFHAIWLRSGILEVGPGVVRMVEYQLKRNDNEDTEAPNSPGGISCLCCSSVLSVAYESVAVPTVRSYFINSIELWKLNITLGIFVGNVP</sequence>
<evidence type="ECO:0000313" key="3">
    <source>
        <dbReference type="Proteomes" id="UP000006727"/>
    </source>
</evidence>
<dbReference type="Gramene" id="Pp3c26_9830V3.1">
    <property type="protein sequence ID" value="PAC:32918061.CDS.1"/>
    <property type="gene ID" value="Pp3c26_9830"/>
</dbReference>
<protein>
    <submittedName>
        <fullName evidence="1 2">Uncharacterized protein</fullName>
    </submittedName>
</protein>
<proteinExistence type="predicted"/>
<evidence type="ECO:0000313" key="2">
    <source>
        <dbReference type="EnsemblPlants" id="PAC:32918061.CDS.1"/>
    </source>
</evidence>
<reference evidence="2" key="3">
    <citation type="submission" date="2020-12" db="UniProtKB">
        <authorList>
            <consortium name="EnsemblPlants"/>
        </authorList>
    </citation>
    <scope>IDENTIFICATION</scope>
</reference>
<keyword evidence="3" id="KW-1185">Reference proteome</keyword>
<dbReference type="EMBL" id="ABEU02000026">
    <property type="protein sequence ID" value="PNR26956.1"/>
    <property type="molecule type" value="Genomic_DNA"/>
</dbReference>
<reference evidence="1 3" key="2">
    <citation type="journal article" date="2018" name="Plant J.">
        <title>The Physcomitrella patens chromosome-scale assembly reveals moss genome structure and evolution.</title>
        <authorList>
            <person name="Lang D."/>
            <person name="Ullrich K.K."/>
            <person name="Murat F."/>
            <person name="Fuchs J."/>
            <person name="Jenkins J."/>
            <person name="Haas F.B."/>
            <person name="Piednoel M."/>
            <person name="Gundlach H."/>
            <person name="Van Bel M."/>
            <person name="Meyberg R."/>
            <person name="Vives C."/>
            <person name="Morata J."/>
            <person name="Symeonidi A."/>
            <person name="Hiss M."/>
            <person name="Muchero W."/>
            <person name="Kamisugi Y."/>
            <person name="Saleh O."/>
            <person name="Blanc G."/>
            <person name="Decker E.L."/>
            <person name="van Gessel N."/>
            <person name="Grimwood J."/>
            <person name="Hayes R.D."/>
            <person name="Graham S.W."/>
            <person name="Gunter L.E."/>
            <person name="McDaniel S.F."/>
            <person name="Hoernstein S.N.W."/>
            <person name="Larsson A."/>
            <person name="Li F.W."/>
            <person name="Perroud P.F."/>
            <person name="Phillips J."/>
            <person name="Ranjan P."/>
            <person name="Rokshar D.S."/>
            <person name="Rothfels C.J."/>
            <person name="Schneider L."/>
            <person name="Shu S."/>
            <person name="Stevenson D.W."/>
            <person name="Thummler F."/>
            <person name="Tillich M."/>
            <person name="Villarreal Aguilar J.C."/>
            <person name="Widiez T."/>
            <person name="Wong G.K."/>
            <person name="Wymore A."/>
            <person name="Zhang Y."/>
            <person name="Zimmer A.D."/>
            <person name="Quatrano R.S."/>
            <person name="Mayer K.F.X."/>
            <person name="Goodstein D."/>
            <person name="Casacuberta J.M."/>
            <person name="Vandepoele K."/>
            <person name="Reski R."/>
            <person name="Cuming A.C."/>
            <person name="Tuskan G.A."/>
            <person name="Maumus F."/>
            <person name="Salse J."/>
            <person name="Schmutz J."/>
            <person name="Rensing S.A."/>
        </authorList>
    </citation>
    <scope>NUCLEOTIDE SEQUENCE [LARGE SCALE GENOMIC DNA]</scope>
    <source>
        <strain evidence="2 3">cv. Gransden 2004</strain>
    </source>
</reference>
<dbReference type="Proteomes" id="UP000006727">
    <property type="component" value="Chromosome 26"/>
</dbReference>
<accession>A0A2K1ICH0</accession>
<organism evidence="1">
    <name type="scientific">Physcomitrium patens</name>
    <name type="common">Spreading-leaved earth moss</name>
    <name type="synonym">Physcomitrella patens</name>
    <dbReference type="NCBI Taxonomy" id="3218"/>
    <lineage>
        <taxon>Eukaryota</taxon>
        <taxon>Viridiplantae</taxon>
        <taxon>Streptophyta</taxon>
        <taxon>Embryophyta</taxon>
        <taxon>Bryophyta</taxon>
        <taxon>Bryophytina</taxon>
        <taxon>Bryopsida</taxon>
        <taxon>Funariidae</taxon>
        <taxon>Funariales</taxon>
        <taxon>Funariaceae</taxon>
        <taxon>Physcomitrium</taxon>
    </lineage>
</organism>